<dbReference type="EMBL" id="CP007389">
    <property type="protein sequence ID" value="APT73373.1"/>
    <property type="molecule type" value="Genomic_DNA"/>
</dbReference>
<evidence type="ECO:0000313" key="1">
    <source>
        <dbReference type="EMBL" id="APT73373.1"/>
    </source>
</evidence>
<dbReference type="Proteomes" id="UP000185490">
    <property type="component" value="Chromosome"/>
</dbReference>
<dbReference type="RefSeq" id="WP_041425901.1">
    <property type="nucleotide sequence ID" value="NZ_CP007389.1"/>
</dbReference>
<sequence length="69" mass="8248">MRNTFNYWLVLLGDFDYHILPILFVPSQSHVDALLETIYENNLINFQVKKVMFSDNFESIKEVTMKYVN</sequence>
<organism evidence="1 2">
    <name type="scientific">Thermosipho melanesiensis</name>
    <dbReference type="NCBI Taxonomy" id="46541"/>
    <lineage>
        <taxon>Bacteria</taxon>
        <taxon>Thermotogati</taxon>
        <taxon>Thermotogota</taxon>
        <taxon>Thermotogae</taxon>
        <taxon>Thermotogales</taxon>
        <taxon>Fervidobacteriaceae</taxon>
        <taxon>Thermosipho</taxon>
    </lineage>
</organism>
<accession>A0ABM6GCZ6</accession>
<gene>
    <name evidence="1" type="ORF">BW47_01645</name>
</gene>
<proteinExistence type="predicted"/>
<reference evidence="1 2" key="1">
    <citation type="submission" date="2014-02" db="EMBL/GenBank/DDBJ databases">
        <title>Diversity of Thermotogales isolates from hydrothermal vents.</title>
        <authorList>
            <person name="Haverkamp T.H.A."/>
            <person name="Lossouarn J."/>
            <person name="Geslin C."/>
            <person name="Nesbo C.L."/>
        </authorList>
    </citation>
    <scope>NUCLEOTIDE SEQUENCE [LARGE SCALE GENOMIC DNA]</scope>
    <source>
        <strain evidence="1 2">431</strain>
    </source>
</reference>
<evidence type="ECO:0000313" key="2">
    <source>
        <dbReference type="Proteomes" id="UP000185490"/>
    </source>
</evidence>
<protein>
    <submittedName>
        <fullName evidence="1">Uncharacterized protein</fullName>
    </submittedName>
</protein>
<name>A0ABM6GCZ6_9BACT</name>
<keyword evidence="2" id="KW-1185">Reference proteome</keyword>